<dbReference type="PANTHER" id="PTHR11552:SF210">
    <property type="entry name" value="GLUCOSE-METHANOL-CHOLINE OXIDOREDUCTASE N-TERMINAL DOMAIN-CONTAINING PROTEIN-RELATED"/>
    <property type="match status" value="1"/>
</dbReference>
<evidence type="ECO:0000256" key="1">
    <source>
        <dbReference type="ARBA" id="ARBA00010790"/>
    </source>
</evidence>
<keyword evidence="4" id="KW-1185">Reference proteome</keyword>
<reference evidence="3 4" key="2">
    <citation type="submission" date="2015-05" db="EMBL/GenBank/DDBJ databases">
        <authorList>
            <person name="Morales-Cruz A."/>
            <person name="Amrine K.C."/>
            <person name="Cantu D."/>
        </authorList>
    </citation>
    <scope>NUCLEOTIDE SEQUENCE [LARGE SCALE GENOMIC DNA]</scope>
    <source>
        <strain evidence="3">DA912</strain>
    </source>
</reference>
<dbReference type="OrthoDB" id="269227at2759"/>
<proteinExistence type="inferred from homology"/>
<gene>
    <name evidence="3" type="ORF">UCDDA912_g10293</name>
</gene>
<dbReference type="InterPro" id="IPR036188">
    <property type="entry name" value="FAD/NAD-bd_sf"/>
</dbReference>
<dbReference type="InterPro" id="IPR000172">
    <property type="entry name" value="GMC_OxRdtase_N"/>
</dbReference>
<reference evidence="3 4" key="1">
    <citation type="submission" date="2015-05" db="EMBL/GenBank/DDBJ databases">
        <title>Distinctive expansion of gene families associated with plant cell wall degradation and secondary metabolism in the genomes of grapevine trunk pathogens.</title>
        <authorList>
            <person name="Lawrence D.P."/>
            <person name="Travadon R."/>
            <person name="Rolshausen P.E."/>
            <person name="Baumgartner K."/>
        </authorList>
    </citation>
    <scope>NUCLEOTIDE SEQUENCE [LARGE SCALE GENOMIC DNA]</scope>
    <source>
        <strain evidence="3">DA912</strain>
    </source>
</reference>
<dbReference type="AlphaFoldDB" id="A0A0G2H3C8"/>
<evidence type="ECO:0000313" key="3">
    <source>
        <dbReference type="EMBL" id="KKY29778.1"/>
    </source>
</evidence>
<dbReference type="SUPFAM" id="SSF51905">
    <property type="entry name" value="FAD/NAD(P)-binding domain"/>
    <property type="match status" value="1"/>
</dbReference>
<dbReference type="GO" id="GO:0016614">
    <property type="term" value="F:oxidoreductase activity, acting on CH-OH group of donors"/>
    <property type="evidence" value="ECO:0007669"/>
    <property type="project" value="InterPro"/>
</dbReference>
<dbReference type="STRING" id="1214573.A0A0G2H3C8"/>
<comment type="similarity">
    <text evidence="1">Belongs to the GMC oxidoreductase family.</text>
</comment>
<sequence length="113" mass="12038">MRHNFQLLANAHVEKILTQKDGGPTQAVGVQTTLNGESRIILATKEVILAAGIFQSPKLLELSGIGNKELLKKQGIDVVEYLPGVGENLHDHAIVCTGRMAADDVATLDALIA</sequence>
<dbReference type="PANTHER" id="PTHR11552">
    <property type="entry name" value="GLUCOSE-METHANOL-CHOLINE GMC OXIDOREDUCTASE"/>
    <property type="match status" value="1"/>
</dbReference>
<dbReference type="EMBL" id="LCUC01000611">
    <property type="protein sequence ID" value="KKY29778.1"/>
    <property type="molecule type" value="Genomic_DNA"/>
</dbReference>
<accession>A0A0G2H3C8</accession>
<dbReference type="Proteomes" id="UP000034680">
    <property type="component" value="Unassembled WGS sequence"/>
</dbReference>
<dbReference type="Gene3D" id="3.50.50.60">
    <property type="entry name" value="FAD/NAD(P)-binding domain"/>
    <property type="match status" value="1"/>
</dbReference>
<dbReference type="GO" id="GO:0050660">
    <property type="term" value="F:flavin adenine dinucleotide binding"/>
    <property type="evidence" value="ECO:0007669"/>
    <property type="project" value="InterPro"/>
</dbReference>
<feature type="domain" description="Glucose-methanol-choline oxidoreductase N-terminal" evidence="2">
    <location>
        <begin position="2"/>
        <end position="93"/>
    </location>
</feature>
<name>A0A0G2H3C8_9PEZI</name>
<dbReference type="Pfam" id="PF00732">
    <property type="entry name" value="GMC_oxred_N"/>
    <property type="match status" value="1"/>
</dbReference>
<dbReference type="InterPro" id="IPR012132">
    <property type="entry name" value="GMC_OxRdtase"/>
</dbReference>
<evidence type="ECO:0000259" key="2">
    <source>
        <dbReference type="Pfam" id="PF00732"/>
    </source>
</evidence>
<comment type="caution">
    <text evidence="3">The sequence shown here is derived from an EMBL/GenBank/DDBJ whole genome shotgun (WGS) entry which is preliminary data.</text>
</comment>
<organism evidence="3 4">
    <name type="scientific">Diaporthe ampelina</name>
    <dbReference type="NCBI Taxonomy" id="1214573"/>
    <lineage>
        <taxon>Eukaryota</taxon>
        <taxon>Fungi</taxon>
        <taxon>Dikarya</taxon>
        <taxon>Ascomycota</taxon>
        <taxon>Pezizomycotina</taxon>
        <taxon>Sordariomycetes</taxon>
        <taxon>Sordariomycetidae</taxon>
        <taxon>Diaporthales</taxon>
        <taxon>Diaporthaceae</taxon>
        <taxon>Diaporthe</taxon>
    </lineage>
</organism>
<evidence type="ECO:0000313" key="4">
    <source>
        <dbReference type="Proteomes" id="UP000034680"/>
    </source>
</evidence>
<protein>
    <submittedName>
        <fullName evidence="3">Putative glucose-methanol-choline oxidoreductase</fullName>
    </submittedName>
</protein>